<dbReference type="Proteomes" id="UP000254571">
    <property type="component" value="Unassembled WGS sequence"/>
</dbReference>
<organism evidence="1 2">
    <name type="scientific">Klebsiella grimontii</name>
    <dbReference type="NCBI Taxonomy" id="2058152"/>
    <lineage>
        <taxon>Bacteria</taxon>
        <taxon>Pseudomonadati</taxon>
        <taxon>Pseudomonadota</taxon>
        <taxon>Gammaproteobacteria</taxon>
        <taxon>Enterobacterales</taxon>
        <taxon>Enterobacteriaceae</taxon>
        <taxon>Klebsiella/Raoultella group</taxon>
        <taxon>Klebsiella</taxon>
    </lineage>
</organism>
<gene>
    <name evidence="1" type="ORF">NCTC9149_03429</name>
</gene>
<evidence type="ECO:0000313" key="2">
    <source>
        <dbReference type="Proteomes" id="UP000254571"/>
    </source>
</evidence>
<dbReference type="EMBL" id="UGMX01000002">
    <property type="protein sequence ID" value="STW07003.1"/>
    <property type="molecule type" value="Genomic_DNA"/>
</dbReference>
<comment type="caution">
    <text evidence="1">The sequence shown here is derived from an EMBL/GenBank/DDBJ whole genome shotgun (WGS) entry which is preliminary data.</text>
</comment>
<sequence>MLFMNEFSVFIDLMHAFTLSRFVTLRPIHWRSDRVVVLEIFF</sequence>
<accession>A0A7H4P3I8</accession>
<name>A0A7H4P3I8_9ENTR</name>
<protein>
    <submittedName>
        <fullName evidence="1">Uncharacterized protein</fullName>
    </submittedName>
</protein>
<dbReference type="AlphaFoldDB" id="A0A7H4P3I8"/>
<evidence type="ECO:0000313" key="1">
    <source>
        <dbReference type="EMBL" id="STW07003.1"/>
    </source>
</evidence>
<proteinExistence type="predicted"/>
<reference evidence="1 2" key="1">
    <citation type="submission" date="2018-06" db="EMBL/GenBank/DDBJ databases">
        <authorList>
            <consortium name="Pathogen Informatics"/>
            <person name="Doyle S."/>
        </authorList>
    </citation>
    <scope>NUCLEOTIDE SEQUENCE [LARGE SCALE GENOMIC DNA]</scope>
    <source>
        <strain evidence="1 2">NCTC9149</strain>
    </source>
</reference>